<dbReference type="Proteomes" id="UP001209878">
    <property type="component" value="Unassembled WGS sequence"/>
</dbReference>
<sequence length="321" mass="35356">MGVQTRTRACDNPPPANGGSDCIGQGTASRQCVCEWDFVPSEHCKTCTSTINSIGYVRDECRCGRYYQCELTDAGNYTATKRDCPACLYWDESTISCSIRVPGCIPPVTPKPKPTPKPPCHLRAVAGKPEYYTEPANAGQRRQRRCAAFTEFVESKCVCIAVPRPAPPGPKEITCIDFDHGYKGFGSTNWVWLNAIRVRRRKGFKGRAAYFSRKRKARIEIPRFSNSYKTYKEFAVTLLYKRIGSYGGAEVLISNGNCVKEPSIGITSHDNSISAQIITGNGKVTIANIPVSMEENKLLTVYGGILGRSMSVAVTLQLLLV</sequence>
<comment type="caution">
    <text evidence="1">The sequence shown here is derived from an EMBL/GenBank/DDBJ whole genome shotgun (WGS) entry which is preliminary data.</text>
</comment>
<organism evidence="1 2">
    <name type="scientific">Ridgeia piscesae</name>
    <name type="common">Tubeworm</name>
    <dbReference type="NCBI Taxonomy" id="27915"/>
    <lineage>
        <taxon>Eukaryota</taxon>
        <taxon>Metazoa</taxon>
        <taxon>Spiralia</taxon>
        <taxon>Lophotrochozoa</taxon>
        <taxon>Annelida</taxon>
        <taxon>Polychaeta</taxon>
        <taxon>Sedentaria</taxon>
        <taxon>Canalipalpata</taxon>
        <taxon>Sabellida</taxon>
        <taxon>Siboglinidae</taxon>
        <taxon>Ridgeia</taxon>
    </lineage>
</organism>
<dbReference type="SUPFAM" id="SSF82895">
    <property type="entry name" value="TSP-1 type 1 repeat"/>
    <property type="match status" value="1"/>
</dbReference>
<name>A0AAD9NSK4_RIDPI</name>
<reference evidence="1" key="1">
    <citation type="journal article" date="2023" name="Mol. Biol. Evol.">
        <title>Third-Generation Sequencing Reveals the Adaptive Role of the Epigenome in Three Deep-Sea Polychaetes.</title>
        <authorList>
            <person name="Perez M."/>
            <person name="Aroh O."/>
            <person name="Sun Y."/>
            <person name="Lan Y."/>
            <person name="Juniper S.K."/>
            <person name="Young C.R."/>
            <person name="Angers B."/>
            <person name="Qian P.Y."/>
        </authorList>
    </citation>
    <scope>NUCLEOTIDE SEQUENCE</scope>
    <source>
        <strain evidence="1">R07B-5</strain>
    </source>
</reference>
<protein>
    <submittedName>
        <fullName evidence="1">Uncharacterized protein</fullName>
    </submittedName>
</protein>
<proteinExistence type="predicted"/>
<evidence type="ECO:0000313" key="2">
    <source>
        <dbReference type="Proteomes" id="UP001209878"/>
    </source>
</evidence>
<dbReference type="EMBL" id="JAODUO010000516">
    <property type="protein sequence ID" value="KAK2179066.1"/>
    <property type="molecule type" value="Genomic_DNA"/>
</dbReference>
<accession>A0AAD9NSK4</accession>
<dbReference type="Gene3D" id="2.20.100.10">
    <property type="entry name" value="Thrombospondin type-1 (TSP1) repeat"/>
    <property type="match status" value="1"/>
</dbReference>
<keyword evidence="2" id="KW-1185">Reference proteome</keyword>
<dbReference type="InterPro" id="IPR036383">
    <property type="entry name" value="TSP1_rpt_sf"/>
</dbReference>
<gene>
    <name evidence="1" type="ORF">NP493_516g02021</name>
</gene>
<evidence type="ECO:0000313" key="1">
    <source>
        <dbReference type="EMBL" id="KAK2179066.1"/>
    </source>
</evidence>
<dbReference type="InterPro" id="IPR000884">
    <property type="entry name" value="TSP1_rpt"/>
</dbReference>
<dbReference type="PROSITE" id="PS50092">
    <property type="entry name" value="TSP1"/>
    <property type="match status" value="1"/>
</dbReference>
<dbReference type="AlphaFoldDB" id="A0AAD9NSK4"/>